<feature type="transmembrane region" description="Helical" evidence="8">
    <location>
        <begin position="492"/>
        <end position="515"/>
    </location>
</feature>
<evidence type="ECO:0000256" key="5">
    <source>
        <dbReference type="ARBA" id="ARBA00022833"/>
    </source>
</evidence>
<keyword evidence="8" id="KW-1133">Transmembrane helix</keyword>
<evidence type="ECO:0000256" key="4">
    <source>
        <dbReference type="ARBA" id="ARBA00022723"/>
    </source>
</evidence>
<dbReference type="GO" id="GO:0004089">
    <property type="term" value="F:carbonate dehydratase activity"/>
    <property type="evidence" value="ECO:0007669"/>
    <property type="project" value="UniProtKB-EC"/>
</dbReference>
<dbReference type="GO" id="GO:0005737">
    <property type="term" value="C:cytoplasm"/>
    <property type="evidence" value="ECO:0007669"/>
    <property type="project" value="TreeGrafter"/>
</dbReference>
<evidence type="ECO:0000256" key="3">
    <source>
        <dbReference type="ARBA" id="ARBA00012925"/>
    </source>
</evidence>
<dbReference type="Proteomes" id="UP001201812">
    <property type="component" value="Unassembled WGS sequence"/>
</dbReference>
<gene>
    <name evidence="11" type="ORF">DdX_13278</name>
</gene>
<dbReference type="Pfam" id="PF10326">
    <property type="entry name" value="7TM_GPCR_Str"/>
    <property type="match status" value="1"/>
</dbReference>
<dbReference type="InterPro" id="IPR036398">
    <property type="entry name" value="CA_dom_sf"/>
</dbReference>
<comment type="cofactor">
    <cofactor evidence="1">
        <name>Zn(2+)</name>
        <dbReference type="ChEBI" id="CHEBI:29105"/>
    </cofactor>
</comment>
<keyword evidence="8" id="KW-0472">Membrane</keyword>
<dbReference type="EMBL" id="JAKKPZ010000051">
    <property type="protein sequence ID" value="KAI1706048.1"/>
    <property type="molecule type" value="Genomic_DNA"/>
</dbReference>
<accession>A0AAD4QZP4</accession>
<dbReference type="InterPro" id="IPR019428">
    <property type="entry name" value="7TM_GPCR_serpentine_rcpt_Str"/>
</dbReference>
<comment type="caution">
    <text evidence="11">The sequence shown here is derived from an EMBL/GenBank/DDBJ whole genome shotgun (WGS) entry which is preliminary data.</text>
</comment>
<keyword evidence="6" id="KW-0456">Lyase</keyword>
<dbReference type="SMART" id="SM01057">
    <property type="entry name" value="Carb_anhydrase"/>
    <property type="match status" value="1"/>
</dbReference>
<comment type="catalytic activity">
    <reaction evidence="7">
        <text>hydrogencarbonate + H(+) = CO2 + H2O</text>
        <dbReference type="Rhea" id="RHEA:10748"/>
        <dbReference type="ChEBI" id="CHEBI:15377"/>
        <dbReference type="ChEBI" id="CHEBI:15378"/>
        <dbReference type="ChEBI" id="CHEBI:16526"/>
        <dbReference type="ChEBI" id="CHEBI:17544"/>
        <dbReference type="EC" id="4.2.1.1"/>
    </reaction>
</comment>
<dbReference type="AlphaFoldDB" id="A0AAD4QZP4"/>
<evidence type="ECO:0000256" key="8">
    <source>
        <dbReference type="SAM" id="Phobius"/>
    </source>
</evidence>
<evidence type="ECO:0000256" key="1">
    <source>
        <dbReference type="ARBA" id="ARBA00001947"/>
    </source>
</evidence>
<feature type="domain" description="Alpha-carbonic anhydrase" evidence="10">
    <location>
        <begin position="21"/>
        <end position="325"/>
    </location>
</feature>
<keyword evidence="5" id="KW-0862">Zinc</keyword>
<feature type="transmembrane region" description="Helical" evidence="8">
    <location>
        <begin position="553"/>
        <end position="577"/>
    </location>
</feature>
<evidence type="ECO:0000256" key="9">
    <source>
        <dbReference type="SAM" id="SignalP"/>
    </source>
</evidence>
<name>A0AAD4QZP4_9BILA</name>
<organism evidence="11 12">
    <name type="scientific">Ditylenchus destructor</name>
    <dbReference type="NCBI Taxonomy" id="166010"/>
    <lineage>
        <taxon>Eukaryota</taxon>
        <taxon>Metazoa</taxon>
        <taxon>Ecdysozoa</taxon>
        <taxon>Nematoda</taxon>
        <taxon>Chromadorea</taxon>
        <taxon>Rhabditida</taxon>
        <taxon>Tylenchina</taxon>
        <taxon>Tylenchomorpha</taxon>
        <taxon>Sphaerularioidea</taxon>
        <taxon>Anguinidae</taxon>
        <taxon>Anguininae</taxon>
        <taxon>Ditylenchus</taxon>
    </lineage>
</organism>
<reference evidence="11" key="1">
    <citation type="submission" date="2022-01" db="EMBL/GenBank/DDBJ databases">
        <title>Genome Sequence Resource for Two Populations of Ditylenchus destructor, the Migratory Endoparasitic Phytonematode.</title>
        <authorList>
            <person name="Zhang H."/>
            <person name="Lin R."/>
            <person name="Xie B."/>
        </authorList>
    </citation>
    <scope>NUCLEOTIDE SEQUENCE</scope>
    <source>
        <strain evidence="11">BazhouSP</strain>
    </source>
</reference>
<protein>
    <recommendedName>
        <fullName evidence="3">carbonic anhydrase</fullName>
        <ecNumber evidence="3">4.2.1.1</ecNumber>
    </recommendedName>
</protein>
<dbReference type="PANTHER" id="PTHR18952:SF141">
    <property type="entry name" value="CARBONIC ANHYDRASE"/>
    <property type="match status" value="1"/>
</dbReference>
<feature type="transmembrane region" description="Helical" evidence="8">
    <location>
        <begin position="638"/>
        <end position="660"/>
    </location>
</feature>
<dbReference type="EC" id="4.2.1.1" evidence="3"/>
<comment type="similarity">
    <text evidence="2">Belongs to the alpha-carbonic anhydrase family.</text>
</comment>
<evidence type="ECO:0000256" key="7">
    <source>
        <dbReference type="ARBA" id="ARBA00048348"/>
    </source>
</evidence>
<evidence type="ECO:0000313" key="12">
    <source>
        <dbReference type="Proteomes" id="UP001201812"/>
    </source>
</evidence>
<dbReference type="Pfam" id="PF00194">
    <property type="entry name" value="Carb_anhydrase"/>
    <property type="match status" value="1"/>
</dbReference>
<feature type="transmembrane region" description="Helical" evidence="8">
    <location>
        <begin position="375"/>
        <end position="393"/>
    </location>
</feature>
<dbReference type="PROSITE" id="PS51144">
    <property type="entry name" value="ALPHA_CA_2"/>
    <property type="match status" value="1"/>
</dbReference>
<feature type="transmembrane region" description="Helical" evidence="8">
    <location>
        <begin position="597"/>
        <end position="626"/>
    </location>
</feature>
<dbReference type="GO" id="GO:0008270">
    <property type="term" value="F:zinc ion binding"/>
    <property type="evidence" value="ECO:0007669"/>
    <property type="project" value="InterPro"/>
</dbReference>
<keyword evidence="8" id="KW-0812">Transmembrane</keyword>
<dbReference type="CDD" id="cd00326">
    <property type="entry name" value="alpha_CA"/>
    <property type="match status" value="1"/>
</dbReference>
<feature type="signal peptide" evidence="9">
    <location>
        <begin position="1"/>
        <end position="16"/>
    </location>
</feature>
<dbReference type="Gene3D" id="3.10.200.10">
    <property type="entry name" value="Alpha carbonic anhydrase"/>
    <property type="match status" value="1"/>
</dbReference>
<evidence type="ECO:0000256" key="2">
    <source>
        <dbReference type="ARBA" id="ARBA00010718"/>
    </source>
</evidence>
<dbReference type="SUPFAM" id="SSF51069">
    <property type="entry name" value="Carbonic anhydrase"/>
    <property type="match status" value="1"/>
</dbReference>
<evidence type="ECO:0000256" key="6">
    <source>
        <dbReference type="ARBA" id="ARBA00023239"/>
    </source>
</evidence>
<proteinExistence type="inferred from homology"/>
<feature type="transmembrane region" description="Helical" evidence="8">
    <location>
        <begin position="405"/>
        <end position="424"/>
    </location>
</feature>
<evidence type="ECO:0000313" key="11">
    <source>
        <dbReference type="EMBL" id="KAI1706048.1"/>
    </source>
</evidence>
<dbReference type="SUPFAM" id="SSF81321">
    <property type="entry name" value="Family A G protein-coupled receptor-like"/>
    <property type="match status" value="1"/>
</dbReference>
<evidence type="ECO:0000259" key="10">
    <source>
        <dbReference type="PROSITE" id="PS51144"/>
    </source>
</evidence>
<keyword evidence="9" id="KW-0732">Signal</keyword>
<keyword evidence="12" id="KW-1185">Reference proteome</keyword>
<dbReference type="InterPro" id="IPR023561">
    <property type="entry name" value="Carbonic_anhydrase_a-class"/>
</dbReference>
<dbReference type="InterPro" id="IPR001148">
    <property type="entry name" value="CA_dom"/>
</dbReference>
<keyword evidence="4" id="KW-0479">Metal-binding</keyword>
<feature type="chain" id="PRO_5042127988" description="carbonic anhydrase" evidence="9">
    <location>
        <begin position="17"/>
        <end position="701"/>
    </location>
</feature>
<dbReference type="PANTHER" id="PTHR18952">
    <property type="entry name" value="CARBONIC ANHYDRASE"/>
    <property type="match status" value="1"/>
</dbReference>
<sequence>MFFLFLILLIVASGSGDDSEFDYEYEGAHSMKFGGKIYQWLHRKDLGKETLYQSPIALRTNIDPEQLDGELHFVNYNENIFGKLVNNGHSVQFTATDDAKKKPNWPRIIFKAKEKNKPDEKPKEEEEPMLRYSSYRFEQYHIHWGGQDRDGVNKGGSEHRLCKTKANCTHYAAELHLVHVAEIEKDPTFVVVAILLEIKDDAKHNLSDDAESPLAKDADVLDHIVAYGTDWPLPSQTLASKLPEFATTNLDFITYKGSLTTPKFIKDKGLVCPQVVDWIVLTQPAYVTTKQLEKLRAVQNKKGKPVLRNWRPLQELNKRHPKRYVHPLSKLYQKCEPKKGGRFTSSILGKLILYLSPYLICLLRQMITFIKVNEIFCTIAGSALNVWLIRLIITCSDKDHSSSDWILLQNCVLEIAMLIISFIVQPGYSGERGFVAMLQEGVIDTHNGAINFTLLSISLVVSCWLVDSSAVQFVHRYLVLCRQQSVTFWKYALMLCCGGSFSVFFIMVYICFMIATPYSVIEPFYANMSEEMSTKRIALVYPMDSPYMTFLNWYTLFLVVIRYSVVLSTGAITWMYVRKELRNVSQRGTSRSRNLNFQVTMAITGQAITPLICNVIPSLFISYSAITGATFSFSSFLSIYSAVIMKWMPIMNAALTVLIIKKYRRAFFCCYRCRERKSVPVKSIMGRSSFSQYPKISHSTM</sequence>